<accession>A0A814E687</accession>
<proteinExistence type="predicted"/>
<dbReference type="InterPro" id="IPR011993">
    <property type="entry name" value="PH-like_dom_sf"/>
</dbReference>
<dbReference type="Pfam" id="PF02893">
    <property type="entry name" value="GRAM"/>
    <property type="match status" value="1"/>
</dbReference>
<reference evidence="4" key="1">
    <citation type="submission" date="2021-02" db="EMBL/GenBank/DDBJ databases">
        <authorList>
            <person name="Nowell W R."/>
        </authorList>
    </citation>
    <scope>NUCLEOTIDE SEQUENCE</scope>
    <source>
        <strain evidence="4">Ploen Becks lab</strain>
    </source>
</reference>
<protein>
    <recommendedName>
        <fullName evidence="3">GRAM domain-containing protein</fullName>
    </recommendedName>
</protein>
<feature type="region of interest" description="Disordered" evidence="1">
    <location>
        <begin position="303"/>
        <end position="350"/>
    </location>
</feature>
<dbReference type="InterPro" id="IPR004182">
    <property type="entry name" value="GRAM"/>
</dbReference>
<feature type="domain" description="GRAM" evidence="3">
    <location>
        <begin position="90"/>
        <end position="187"/>
    </location>
</feature>
<keyword evidence="2" id="KW-1133">Transmembrane helix</keyword>
<evidence type="ECO:0000313" key="5">
    <source>
        <dbReference type="Proteomes" id="UP000663879"/>
    </source>
</evidence>
<evidence type="ECO:0000313" key="4">
    <source>
        <dbReference type="EMBL" id="CAF0964853.1"/>
    </source>
</evidence>
<feature type="compositionally biased region" description="Low complexity" evidence="1">
    <location>
        <begin position="323"/>
        <end position="339"/>
    </location>
</feature>
<keyword evidence="2" id="KW-0812">Transmembrane</keyword>
<gene>
    <name evidence="4" type="ORF">OXX778_LOCUS14612</name>
</gene>
<dbReference type="AlphaFoldDB" id="A0A814E687"/>
<keyword evidence="5" id="KW-1185">Reference proteome</keyword>
<comment type="caution">
    <text evidence="4">The sequence shown here is derived from an EMBL/GenBank/DDBJ whole genome shotgun (WGS) entry which is preliminary data.</text>
</comment>
<dbReference type="OrthoDB" id="10527595at2759"/>
<evidence type="ECO:0000256" key="1">
    <source>
        <dbReference type="SAM" id="MobiDB-lite"/>
    </source>
</evidence>
<evidence type="ECO:0000259" key="3">
    <source>
        <dbReference type="Pfam" id="PF02893"/>
    </source>
</evidence>
<evidence type="ECO:0000256" key="2">
    <source>
        <dbReference type="SAM" id="Phobius"/>
    </source>
</evidence>
<feature type="transmembrane region" description="Helical" evidence="2">
    <location>
        <begin position="380"/>
        <end position="402"/>
    </location>
</feature>
<name>A0A814E687_9BILA</name>
<organism evidence="4 5">
    <name type="scientific">Brachionus calyciflorus</name>
    <dbReference type="NCBI Taxonomy" id="104777"/>
    <lineage>
        <taxon>Eukaryota</taxon>
        <taxon>Metazoa</taxon>
        <taxon>Spiralia</taxon>
        <taxon>Gnathifera</taxon>
        <taxon>Rotifera</taxon>
        <taxon>Eurotatoria</taxon>
        <taxon>Monogononta</taxon>
        <taxon>Pseudotrocha</taxon>
        <taxon>Ploima</taxon>
        <taxon>Brachionidae</taxon>
        <taxon>Brachionus</taxon>
    </lineage>
</organism>
<feature type="compositionally biased region" description="Basic and acidic residues" evidence="1">
    <location>
        <begin position="303"/>
        <end position="313"/>
    </location>
</feature>
<sequence length="415" mass="48205">MNSIERPNNLNLSSRRLKDLSDIKPGETKRKFENIRNSIKLMKENNDTKIESISSPENDPVITPIEKKVVVRQESICSLEPNQLLLCNENFEIFDPSLKFVAIHRCYYWSKNDRIRKGKIFLTASELIFKCSGMPFVKLRLHFSDISDVVRIKNFKHKLETVLSIETKFESSYVFYKFRMPKKVIKTSLLQLIEEFNKSVENEDPAHTHLLRLRKLGQPISNFKHAIKTSINNRHSMENLDEENILPQNDTVKPESKFRTLRRIKLRSKSQDLTNNQDQESGRRTRFIKNQISKVFMRRSFEQVSHDEDDKPDLSSSASILETSTTDDTSDSKSISTNDDISEETESSYSLNGEIETEISDVQFVQKPQEIIIDTKSSTLVILFITFLAIIIFLVLAINNFMKISLIEKKILELF</sequence>
<keyword evidence="2" id="KW-0472">Membrane</keyword>
<dbReference type="Proteomes" id="UP000663879">
    <property type="component" value="Unassembled WGS sequence"/>
</dbReference>
<dbReference type="EMBL" id="CAJNOC010003040">
    <property type="protein sequence ID" value="CAF0964853.1"/>
    <property type="molecule type" value="Genomic_DNA"/>
</dbReference>
<dbReference type="Gene3D" id="2.30.29.30">
    <property type="entry name" value="Pleckstrin-homology domain (PH domain)/Phosphotyrosine-binding domain (PTB)"/>
    <property type="match status" value="1"/>
</dbReference>